<accession>A0AAD6ZB60</accession>
<name>A0AAD6ZB60_9AGAR</name>
<dbReference type="InterPro" id="IPR029058">
    <property type="entry name" value="AB_hydrolase_fold"/>
</dbReference>
<dbReference type="AlphaFoldDB" id="A0AAD6ZB60"/>
<protein>
    <submittedName>
        <fullName evidence="3">Alpha/beta hydrolase family-domain-containing protein</fullName>
    </submittedName>
</protein>
<evidence type="ECO:0000259" key="2">
    <source>
        <dbReference type="Pfam" id="PF12697"/>
    </source>
</evidence>
<dbReference type="InterPro" id="IPR000073">
    <property type="entry name" value="AB_hydrolase_1"/>
</dbReference>
<keyword evidence="4" id="KW-1185">Reference proteome</keyword>
<keyword evidence="1" id="KW-0732">Signal</keyword>
<sequence>MLLPALLALHLLSTYVAASSASCGCSSLAIPVHVDVLVPTNPTDAFAGLRSNASSLRRVDDMYDIYGVFCQPDTVSVKNTDVLQILVHGLSYTSEYWSPPVEEFRNYSYAAFSCDRGLSTLAIDWLGVGLSSRPENASDVQYPTVAASLSQIARHLKNASILPGIPPFKKIIGIGHSAGSAILTFGAIVEGAKSPFDSLILTSWLSPETLPTLLLPSARDENPLRWGTLDPEYVTTTDDRSIFYPVDPTAFSPRMLTFDTFTKDVVSLSTVVQLATSSLEAQYTGPIVKVLGTEDQLNCGATAAGRCDDLVALIASEGVLWPAAQSFDIVVTPGSGHVMNLDFFAQGAFNVFVGLVNKFSEL</sequence>
<gene>
    <name evidence="3" type="ORF">DFH08DRAFT_755984</name>
</gene>
<dbReference type="EMBL" id="JARIHO010000067">
    <property type="protein sequence ID" value="KAJ7314494.1"/>
    <property type="molecule type" value="Genomic_DNA"/>
</dbReference>
<feature type="domain" description="AB hydrolase-1" evidence="2">
    <location>
        <begin position="85"/>
        <end position="342"/>
    </location>
</feature>
<reference evidence="3" key="1">
    <citation type="submission" date="2023-03" db="EMBL/GenBank/DDBJ databases">
        <title>Massive genome expansion in bonnet fungi (Mycena s.s.) driven by repeated elements and novel gene families across ecological guilds.</title>
        <authorList>
            <consortium name="Lawrence Berkeley National Laboratory"/>
            <person name="Harder C.B."/>
            <person name="Miyauchi S."/>
            <person name="Viragh M."/>
            <person name="Kuo A."/>
            <person name="Thoen E."/>
            <person name="Andreopoulos B."/>
            <person name="Lu D."/>
            <person name="Skrede I."/>
            <person name="Drula E."/>
            <person name="Henrissat B."/>
            <person name="Morin E."/>
            <person name="Kohler A."/>
            <person name="Barry K."/>
            <person name="LaButti K."/>
            <person name="Morin E."/>
            <person name="Salamov A."/>
            <person name="Lipzen A."/>
            <person name="Mereny Z."/>
            <person name="Hegedus B."/>
            <person name="Baldrian P."/>
            <person name="Stursova M."/>
            <person name="Weitz H."/>
            <person name="Taylor A."/>
            <person name="Grigoriev I.V."/>
            <person name="Nagy L.G."/>
            <person name="Martin F."/>
            <person name="Kauserud H."/>
        </authorList>
    </citation>
    <scope>NUCLEOTIDE SEQUENCE</scope>
    <source>
        <strain evidence="3">CBHHK002</strain>
    </source>
</reference>
<evidence type="ECO:0000256" key="1">
    <source>
        <dbReference type="SAM" id="SignalP"/>
    </source>
</evidence>
<dbReference type="GO" id="GO:0016787">
    <property type="term" value="F:hydrolase activity"/>
    <property type="evidence" value="ECO:0007669"/>
    <property type="project" value="UniProtKB-KW"/>
</dbReference>
<dbReference type="Gene3D" id="3.40.50.1820">
    <property type="entry name" value="alpha/beta hydrolase"/>
    <property type="match status" value="1"/>
</dbReference>
<comment type="caution">
    <text evidence="3">The sequence shown here is derived from an EMBL/GenBank/DDBJ whole genome shotgun (WGS) entry which is preliminary data.</text>
</comment>
<feature type="chain" id="PRO_5041982451" evidence="1">
    <location>
        <begin position="19"/>
        <end position="362"/>
    </location>
</feature>
<evidence type="ECO:0000313" key="3">
    <source>
        <dbReference type="EMBL" id="KAJ7314494.1"/>
    </source>
</evidence>
<keyword evidence="3" id="KW-0378">Hydrolase</keyword>
<dbReference type="Proteomes" id="UP001218218">
    <property type="component" value="Unassembled WGS sequence"/>
</dbReference>
<proteinExistence type="predicted"/>
<dbReference type="SUPFAM" id="SSF53474">
    <property type="entry name" value="alpha/beta-Hydrolases"/>
    <property type="match status" value="1"/>
</dbReference>
<feature type="signal peptide" evidence="1">
    <location>
        <begin position="1"/>
        <end position="18"/>
    </location>
</feature>
<evidence type="ECO:0000313" key="4">
    <source>
        <dbReference type="Proteomes" id="UP001218218"/>
    </source>
</evidence>
<organism evidence="3 4">
    <name type="scientific">Mycena albidolilacea</name>
    <dbReference type="NCBI Taxonomy" id="1033008"/>
    <lineage>
        <taxon>Eukaryota</taxon>
        <taxon>Fungi</taxon>
        <taxon>Dikarya</taxon>
        <taxon>Basidiomycota</taxon>
        <taxon>Agaricomycotina</taxon>
        <taxon>Agaricomycetes</taxon>
        <taxon>Agaricomycetidae</taxon>
        <taxon>Agaricales</taxon>
        <taxon>Marasmiineae</taxon>
        <taxon>Mycenaceae</taxon>
        <taxon>Mycena</taxon>
    </lineage>
</organism>
<dbReference type="Pfam" id="PF12697">
    <property type="entry name" value="Abhydrolase_6"/>
    <property type="match status" value="1"/>
</dbReference>